<dbReference type="GO" id="GO:0005319">
    <property type="term" value="F:lipid transporter activity"/>
    <property type="evidence" value="ECO:0007669"/>
    <property type="project" value="InterPro"/>
</dbReference>
<evidence type="ECO:0000256" key="2">
    <source>
        <dbReference type="ARBA" id="ARBA00022761"/>
    </source>
</evidence>
<dbReference type="Gene3D" id="1.25.10.20">
    <property type="entry name" value="Vitellinogen, superhelical"/>
    <property type="match status" value="1"/>
</dbReference>
<keyword evidence="3 5" id="KW-1015">Disulfide bond</keyword>
<dbReference type="Gene3D" id="2.30.230.10">
    <property type="entry name" value="Lipovitellin, beta-sheet shell regions, chain A"/>
    <property type="match status" value="1"/>
</dbReference>
<dbReference type="InterPro" id="IPR015819">
    <property type="entry name" value="Lipid_transp_b-sht_shell"/>
</dbReference>
<evidence type="ECO:0000256" key="3">
    <source>
        <dbReference type="ARBA" id="ARBA00023157"/>
    </source>
</evidence>
<dbReference type="SUPFAM" id="SSF56968">
    <property type="entry name" value="Lipovitellin-phosvitin complex, beta-sheet shell regions"/>
    <property type="match status" value="2"/>
</dbReference>
<evidence type="ECO:0000256" key="4">
    <source>
        <dbReference type="ARBA" id="ARBA00023180"/>
    </source>
</evidence>
<evidence type="ECO:0000313" key="7">
    <source>
        <dbReference type="EMBL" id="GFO19035.1"/>
    </source>
</evidence>
<accession>A0AAV4BJ16</accession>
<keyword evidence="8" id="KW-1185">Reference proteome</keyword>
<evidence type="ECO:0000256" key="5">
    <source>
        <dbReference type="PROSITE-ProRule" id="PRU00557"/>
    </source>
</evidence>
<dbReference type="GO" id="GO:0045735">
    <property type="term" value="F:nutrient reservoir activity"/>
    <property type="evidence" value="ECO:0007669"/>
    <property type="project" value="UniProtKB-KW"/>
</dbReference>
<comment type="caution">
    <text evidence="7">The sequence shown here is derived from an EMBL/GenBank/DDBJ whole genome shotgun (WGS) entry which is preliminary data.</text>
</comment>
<keyword evidence="4" id="KW-0325">Glycoprotein</keyword>
<dbReference type="InterPro" id="IPR050733">
    <property type="entry name" value="Vitellogenin/Apolipophorin"/>
</dbReference>
<reference evidence="7 8" key="1">
    <citation type="journal article" date="2021" name="Elife">
        <title>Chloroplast acquisition without the gene transfer in kleptoplastic sea slugs, Plakobranchus ocellatus.</title>
        <authorList>
            <person name="Maeda T."/>
            <person name="Takahashi S."/>
            <person name="Yoshida T."/>
            <person name="Shimamura S."/>
            <person name="Takaki Y."/>
            <person name="Nagai Y."/>
            <person name="Toyoda A."/>
            <person name="Suzuki Y."/>
            <person name="Arimoto A."/>
            <person name="Ishii H."/>
            <person name="Satoh N."/>
            <person name="Nishiyama T."/>
            <person name="Hasebe M."/>
            <person name="Maruyama T."/>
            <person name="Minagawa J."/>
            <person name="Obokata J."/>
            <person name="Shigenobu S."/>
        </authorList>
    </citation>
    <scope>NUCLEOTIDE SEQUENCE [LARGE SCALE GENOMIC DNA]</scope>
</reference>
<dbReference type="SUPFAM" id="SSF48431">
    <property type="entry name" value="Lipovitellin-phosvitin complex, superhelical domain"/>
    <property type="match status" value="1"/>
</dbReference>
<organism evidence="7 8">
    <name type="scientific">Plakobranchus ocellatus</name>
    <dbReference type="NCBI Taxonomy" id="259542"/>
    <lineage>
        <taxon>Eukaryota</taxon>
        <taxon>Metazoa</taxon>
        <taxon>Spiralia</taxon>
        <taxon>Lophotrochozoa</taxon>
        <taxon>Mollusca</taxon>
        <taxon>Gastropoda</taxon>
        <taxon>Heterobranchia</taxon>
        <taxon>Euthyneura</taxon>
        <taxon>Panpulmonata</taxon>
        <taxon>Sacoglossa</taxon>
        <taxon>Placobranchoidea</taxon>
        <taxon>Plakobranchidae</taxon>
        <taxon>Plakobranchus</taxon>
    </lineage>
</organism>
<dbReference type="PROSITE" id="PS51211">
    <property type="entry name" value="VITELLOGENIN"/>
    <property type="match status" value="1"/>
</dbReference>
<dbReference type="PANTHER" id="PTHR23345">
    <property type="entry name" value="VITELLOGENIN-RELATED"/>
    <property type="match status" value="1"/>
</dbReference>
<keyword evidence="2" id="KW-0758">Storage protein</keyword>
<dbReference type="InterPro" id="IPR015255">
    <property type="entry name" value="Vitellinogen_open_b-sht"/>
</dbReference>
<dbReference type="InterPro" id="IPR001747">
    <property type="entry name" value="Vitellogenin_N"/>
</dbReference>
<comment type="caution">
    <text evidence="5">Lacks conserved residue(s) required for the propagation of feature annotation.</text>
</comment>
<dbReference type="Gene3D" id="2.20.80.10">
    <property type="entry name" value="Lipovitellin-phosvitin complex, chain A, domain 4"/>
    <property type="match status" value="1"/>
</dbReference>
<dbReference type="InterPro" id="IPR015816">
    <property type="entry name" value="Vitellinogen_b-sht_N"/>
</dbReference>
<dbReference type="InterPro" id="IPR011030">
    <property type="entry name" value="Lipovitellin_superhlx_dom"/>
</dbReference>
<dbReference type="SMART" id="SM00638">
    <property type="entry name" value="LPD_N"/>
    <property type="match status" value="1"/>
</dbReference>
<dbReference type="PANTHER" id="PTHR23345:SF15">
    <property type="entry name" value="VITELLOGENIN 1-RELATED"/>
    <property type="match status" value="1"/>
</dbReference>
<evidence type="ECO:0000256" key="1">
    <source>
        <dbReference type="ARBA" id="ARBA00022729"/>
    </source>
</evidence>
<dbReference type="EMBL" id="BLXT01004995">
    <property type="protein sequence ID" value="GFO19035.1"/>
    <property type="molecule type" value="Genomic_DNA"/>
</dbReference>
<keyword evidence="1" id="KW-0732">Signal</keyword>
<name>A0AAV4BJ16_9GAST</name>
<feature type="non-terminal residue" evidence="7">
    <location>
        <position position="1681"/>
    </location>
</feature>
<dbReference type="Pfam" id="PF01347">
    <property type="entry name" value="Vitellogenin_N"/>
    <property type="match status" value="2"/>
</dbReference>
<proteinExistence type="predicted"/>
<evidence type="ECO:0000259" key="6">
    <source>
        <dbReference type="PROSITE" id="PS51211"/>
    </source>
</evidence>
<feature type="domain" description="Vitellogenin" evidence="6">
    <location>
        <begin position="44"/>
        <end position="721"/>
    </location>
</feature>
<evidence type="ECO:0000313" key="8">
    <source>
        <dbReference type="Proteomes" id="UP000735302"/>
    </source>
</evidence>
<feature type="disulfide bond" evidence="5">
    <location>
        <begin position="211"/>
        <end position="237"/>
    </location>
</feature>
<dbReference type="SMART" id="SM01169">
    <property type="entry name" value="DUF1943"/>
    <property type="match status" value="1"/>
</dbReference>
<gene>
    <name evidence="7" type="ORF">PoB_004554000</name>
</gene>
<sequence>MIQWEDSCSSNSSMKYSLFLLSIGIVLEVDSINQNSATFIQDAFRGRREYVYKYDAQVVTGMEPFTAVHSGLRLSAIARVQFTTYTKIRVLLDNIVFYRLNKPVVQYQADSNILPEQVLSDLRGADINKMVESLRVPFGFEYVRGHVIRIILSDKENVWSANAKRGFISLFEVNLEKRMLMEQYSQGQSTGVNGQALDNYQVMEKAPTGDCATTYTVKSELPDNHLFVLKVRDFDVCLERPIFFKSMFQGYETPQHKKGAKVLMTKKTIPHVVRGKHKKDEQLHMTLYNKFVDPQDPFEQSGEEGKRVSSAYDVYPMDGIIGQLTLAAENTHNMTSQESLVHLGALISMLKLSPMETPKNPEQDLSSSRERPPDRLNDKIFWNVIPHVGTCAAANFILDVCIYNEALWANCSTALNVLTLKVTPTAKIIKKLVKLIETLSQSKTRPDKLKQASYLTLGSLAYKLSVEKQKKMDEIKQTEKILDVIILGRDDNRFVRRYLAQKRREVRKKKSDIIRIHADTTGLIVEFIKRLIEPGSQEDKILGLKSLGNAGQIGSLSILSQILNNRKEPMINRILAITGHRRMYVDDAARKQAIDTLLGVYQNTKETSDIRITAFSILFSLWPEKAVLTGIAQSLNYEKDTHVSHYVLSLLSSLANSSYSVFSELSKNSSDALQFAPPNYETGYYHSFYKSVSKMFPDYKTGLSFNMKSIGSKSKYEGWAFSLDTYIYGLHSNFLEIGIHSEGLDQLLSKLSGSGSLLTFSKAVLDLLKRSPRSARSHFTIDKIFKTLNIKPRTASLPEAHIYYKMMGHELGYFDLNDLLGVIPSIDKFPIDVKSGKLNIALPIQREGMWYLHDTQLTLPSEAGLPISLKLQLSTSVKNNGHVSADVLSYLSPNPKIGFNVDLQPKVVASLYGSMGLDSYILKPAIAFRGLFKQAIPIKKEAIIDLHSGKFKFTKSLPQTNKPITEVLIEPFGEFQVFSTNDKKLAVSIERIPIFASTGIKFTPVNTFYISNFLGYKFSIEGQLPSGLRTPICPYRGRTVLNLWMTPLKQAARKITINGQIVLPTSEPRHILPIRGKVKESFPEADKGNDSTTKDVKVGRPLRSFLEDSLLISEPADPEDKTMSMRQLVAKMEKVSGKVLPSAASYRDKLTGLVISVDASSDQVSRKSQVKVLWADVFSKGTNNIAMFHLWRSPIVGYDDKPWELLSSLETIYPLNQYKSQDVLSVQWQQQLMKDLQYLVGTKSHRKSINKVMNRTLLSTLEHLNYPAMTKVPAFRVVSSLVPQVLYKLVNQTNSTHSQRNWLKYWKMVGLLSSKVEEERKLILDPHFINRDAILISYFQDLLEVQQTLLEDLASMTQLSRISHAELPVMQWVVLSQERLVYMLDEIVERDTNLHYHNYHHYHYHPYHTIIMTITSTTTTTTTTTTIIIIITIITIVTTLSPSPSSPFNTTGYRTLIYNSELMILRLLKVFFTRKYLHISTTGHNSKRRFAIQNGAIKKVRYIGRQLQQSKTSLTTIMKRVSAVISSVESLSQEIDTDDGQDVVIISPFTPKADKQHSNSRSDHTTSRQLMDEAEKGYNLGTLFGFGSNPDYEKLRPTQVKVQGENISDDIRKLIQSLYQLTAFQTQVIEEVQVALGTGKFVDPMHIITLMRVIQETLSLFDANWKIQPLKLEIIKERMLM</sequence>
<dbReference type="Pfam" id="PF09172">
    <property type="entry name" value="Vit_open_b-sht"/>
    <property type="match status" value="1"/>
</dbReference>
<protein>
    <submittedName>
        <fullName evidence="7">Vitellogenin</fullName>
    </submittedName>
</protein>
<dbReference type="Proteomes" id="UP000735302">
    <property type="component" value="Unassembled WGS sequence"/>
</dbReference>